<comment type="similarity">
    <text evidence="6">Belongs to the UPF0758 family.</text>
</comment>
<dbReference type="InterPro" id="IPR046778">
    <property type="entry name" value="UPF0758_N"/>
</dbReference>
<dbReference type="PANTHER" id="PTHR30471">
    <property type="entry name" value="DNA REPAIR PROTEIN RADC"/>
    <property type="match status" value="1"/>
</dbReference>
<sequence length="257" mass="28260">MEEEDAAKVCHRVDAVRQRTDFTRPAAMPTALPTLQASLPPEERPRERLLRHGPTVLTDAELLAVLLRTGTRGCNALELGRRLLAQFGGLRGLFGASRDELRGMPGMGEVKAAQLQAILELARRELAEEIHRGDALSRPDHVRRYCAATLAHRRIECCMALYLDARNCLITSEILSQGTLSQATIYPREIVRAALRHHAASVILAHNHPSGNAEPSQADEHLTRHVRAALALVDVRLLDHIIVAGGRTTSLAERGVM</sequence>
<dbReference type="InterPro" id="IPR025657">
    <property type="entry name" value="RadC_JAB"/>
</dbReference>
<dbReference type="InterPro" id="IPR001405">
    <property type="entry name" value="UPF0758"/>
</dbReference>
<keyword evidence="5" id="KW-0482">Metalloprotease</keyword>
<keyword evidence="2" id="KW-0479">Metal-binding</keyword>
<keyword evidence="4" id="KW-0862">Zinc</keyword>
<keyword evidence="1" id="KW-0645">Protease</keyword>
<comment type="caution">
    <text evidence="8">The sequence shown here is derived from an EMBL/GenBank/DDBJ whole genome shotgun (WGS) entry which is preliminary data.</text>
</comment>
<keyword evidence="9" id="KW-1185">Reference proteome</keyword>
<evidence type="ECO:0000256" key="3">
    <source>
        <dbReference type="ARBA" id="ARBA00022801"/>
    </source>
</evidence>
<dbReference type="EMBL" id="BAAAEN010000002">
    <property type="protein sequence ID" value="GAA0493360.1"/>
    <property type="molecule type" value="Genomic_DNA"/>
</dbReference>
<keyword evidence="3" id="KW-0378">Hydrolase</keyword>
<dbReference type="NCBIfam" id="NF000642">
    <property type="entry name" value="PRK00024.1"/>
    <property type="match status" value="1"/>
</dbReference>
<dbReference type="PROSITE" id="PS01302">
    <property type="entry name" value="UPF0758"/>
    <property type="match status" value="1"/>
</dbReference>
<dbReference type="SUPFAM" id="SSF102712">
    <property type="entry name" value="JAB1/MPN domain"/>
    <property type="match status" value="1"/>
</dbReference>
<evidence type="ECO:0000256" key="4">
    <source>
        <dbReference type="ARBA" id="ARBA00022833"/>
    </source>
</evidence>
<feature type="domain" description="MPN" evidence="7">
    <location>
        <begin position="135"/>
        <end position="257"/>
    </location>
</feature>
<dbReference type="Pfam" id="PF04002">
    <property type="entry name" value="RadC"/>
    <property type="match status" value="1"/>
</dbReference>
<gene>
    <name evidence="8" type="primary">radC_2</name>
    <name evidence="8" type="ORF">GCM10009097_06460</name>
</gene>
<dbReference type="SUPFAM" id="SSF47781">
    <property type="entry name" value="RuvA domain 2-like"/>
    <property type="match status" value="1"/>
</dbReference>
<dbReference type="Gene3D" id="3.40.140.10">
    <property type="entry name" value="Cytidine Deaminase, domain 2"/>
    <property type="match status" value="1"/>
</dbReference>
<dbReference type="InterPro" id="IPR010994">
    <property type="entry name" value="RuvA_2-like"/>
</dbReference>
<dbReference type="InterPro" id="IPR037518">
    <property type="entry name" value="MPN"/>
</dbReference>
<evidence type="ECO:0000313" key="8">
    <source>
        <dbReference type="EMBL" id="GAA0493360.1"/>
    </source>
</evidence>
<dbReference type="Gene3D" id="1.10.150.20">
    <property type="entry name" value="5' to 3' exonuclease, C-terminal subdomain"/>
    <property type="match status" value="1"/>
</dbReference>
<dbReference type="NCBIfam" id="TIGR00608">
    <property type="entry name" value="radc"/>
    <property type="match status" value="1"/>
</dbReference>
<evidence type="ECO:0000313" key="9">
    <source>
        <dbReference type="Proteomes" id="UP001501706"/>
    </source>
</evidence>
<dbReference type="PROSITE" id="PS50249">
    <property type="entry name" value="MPN"/>
    <property type="match status" value="1"/>
</dbReference>
<protein>
    <submittedName>
        <fullName evidence="8">DNA repair protein RadC</fullName>
    </submittedName>
</protein>
<dbReference type="PANTHER" id="PTHR30471:SF3">
    <property type="entry name" value="UPF0758 PROTEIN YEES-RELATED"/>
    <property type="match status" value="1"/>
</dbReference>
<reference evidence="8 9" key="1">
    <citation type="journal article" date="2019" name="Int. J. Syst. Evol. Microbiol.">
        <title>The Global Catalogue of Microorganisms (GCM) 10K type strain sequencing project: providing services to taxonomists for standard genome sequencing and annotation.</title>
        <authorList>
            <consortium name="The Broad Institute Genomics Platform"/>
            <consortium name="The Broad Institute Genome Sequencing Center for Infectious Disease"/>
            <person name="Wu L."/>
            <person name="Ma J."/>
        </authorList>
    </citation>
    <scope>NUCLEOTIDE SEQUENCE [LARGE SCALE GENOMIC DNA]</scope>
    <source>
        <strain evidence="8 9">JCM 14330</strain>
    </source>
</reference>
<dbReference type="Pfam" id="PF20582">
    <property type="entry name" value="UPF0758_N"/>
    <property type="match status" value="1"/>
</dbReference>
<evidence type="ECO:0000256" key="6">
    <source>
        <dbReference type="RuleBase" id="RU003797"/>
    </source>
</evidence>
<evidence type="ECO:0000256" key="1">
    <source>
        <dbReference type="ARBA" id="ARBA00022670"/>
    </source>
</evidence>
<accession>A0ABN1B9Y4</accession>
<evidence type="ECO:0000259" key="7">
    <source>
        <dbReference type="PROSITE" id="PS50249"/>
    </source>
</evidence>
<evidence type="ECO:0000256" key="2">
    <source>
        <dbReference type="ARBA" id="ARBA00022723"/>
    </source>
</evidence>
<dbReference type="Proteomes" id="UP001501706">
    <property type="component" value="Unassembled WGS sequence"/>
</dbReference>
<dbReference type="InterPro" id="IPR020891">
    <property type="entry name" value="UPF0758_CS"/>
</dbReference>
<dbReference type="CDD" id="cd08071">
    <property type="entry name" value="MPN_DUF2466"/>
    <property type="match status" value="1"/>
</dbReference>
<evidence type="ECO:0000256" key="5">
    <source>
        <dbReference type="ARBA" id="ARBA00023049"/>
    </source>
</evidence>
<organism evidence="8 9">
    <name type="scientific">Pigmentiphaga daeguensis</name>
    <dbReference type="NCBI Taxonomy" id="414049"/>
    <lineage>
        <taxon>Bacteria</taxon>
        <taxon>Pseudomonadati</taxon>
        <taxon>Pseudomonadota</taxon>
        <taxon>Betaproteobacteria</taxon>
        <taxon>Burkholderiales</taxon>
        <taxon>Alcaligenaceae</taxon>
        <taxon>Pigmentiphaga</taxon>
    </lineage>
</organism>
<proteinExistence type="inferred from homology"/>
<name>A0ABN1B9Y4_9BURK</name>